<gene>
    <name evidence="1" type="ORF">ACEZDJ_20730</name>
</gene>
<evidence type="ECO:0008006" key="3">
    <source>
        <dbReference type="Google" id="ProtNLM"/>
    </source>
</evidence>
<reference evidence="1 2" key="1">
    <citation type="submission" date="2024-09" db="EMBL/GenBank/DDBJ databases">
        <authorList>
            <person name="Lee S.D."/>
        </authorList>
    </citation>
    <scope>NUCLEOTIDE SEQUENCE [LARGE SCALE GENOMIC DNA]</scope>
    <source>
        <strain evidence="1 2">N1-5</strain>
    </source>
</reference>
<sequence length="146" mass="15130">MGDGWIALIAAGAAVAGGLVTGGFTHVAGARRADAVLEAVLTAFRDQRTARELELRRGAYADFLAAAEVLVLTRRTRVGDASDLPALRRAFAAVLLAGPPEACGAARELVDLLGTGHGSLDQVEARREAFVEAARQALRPGEVVSA</sequence>
<name>A0ABV6UQJ9_9ACTN</name>
<comment type="caution">
    <text evidence="1">The sequence shown here is derived from an EMBL/GenBank/DDBJ whole genome shotgun (WGS) entry which is preliminary data.</text>
</comment>
<evidence type="ECO:0000313" key="1">
    <source>
        <dbReference type="EMBL" id="MFC1403720.1"/>
    </source>
</evidence>
<dbReference type="RefSeq" id="WP_030248161.1">
    <property type="nucleotide sequence ID" value="NZ_JBHEZZ010000011.1"/>
</dbReference>
<proteinExistence type="predicted"/>
<dbReference type="EMBL" id="JBHEZZ010000011">
    <property type="protein sequence ID" value="MFC1403720.1"/>
    <property type="molecule type" value="Genomic_DNA"/>
</dbReference>
<protein>
    <recommendedName>
        <fullName evidence="3">TerB family tellurite resistance protein</fullName>
    </recommendedName>
</protein>
<dbReference type="Proteomes" id="UP001592528">
    <property type="component" value="Unassembled WGS sequence"/>
</dbReference>
<organism evidence="1 2">
    <name type="scientific">Streptacidiphilus cavernicola</name>
    <dbReference type="NCBI Taxonomy" id="3342716"/>
    <lineage>
        <taxon>Bacteria</taxon>
        <taxon>Bacillati</taxon>
        <taxon>Actinomycetota</taxon>
        <taxon>Actinomycetes</taxon>
        <taxon>Kitasatosporales</taxon>
        <taxon>Streptomycetaceae</taxon>
        <taxon>Streptacidiphilus</taxon>
    </lineage>
</organism>
<keyword evidence="2" id="KW-1185">Reference proteome</keyword>
<accession>A0ABV6UQJ9</accession>
<evidence type="ECO:0000313" key="2">
    <source>
        <dbReference type="Proteomes" id="UP001592528"/>
    </source>
</evidence>